<keyword evidence="16" id="KW-1185">Reference proteome</keyword>
<dbReference type="PANTHER" id="PTHR42807:SF1">
    <property type="entry name" value="GLUTARYL-COA DEHYDROGENASE, MITOCHONDRIAL"/>
    <property type="match status" value="1"/>
</dbReference>
<evidence type="ECO:0000256" key="9">
    <source>
        <dbReference type="ARBA" id="ARBA00039033"/>
    </source>
</evidence>
<evidence type="ECO:0000259" key="13">
    <source>
        <dbReference type="Pfam" id="PF02770"/>
    </source>
</evidence>
<evidence type="ECO:0000256" key="2">
    <source>
        <dbReference type="ARBA" id="ARBA00009347"/>
    </source>
</evidence>
<dbReference type="Gene3D" id="2.40.110.10">
    <property type="entry name" value="Butyryl-CoA Dehydrogenase, subunit A, domain 2"/>
    <property type="match status" value="1"/>
</dbReference>
<comment type="caution">
    <text evidence="15">The sequence shown here is derived from an EMBL/GenBank/DDBJ whole genome shotgun (WGS) entry which is preliminary data.</text>
</comment>
<comment type="similarity">
    <text evidence="2 11">Belongs to the acyl-CoA dehydrogenase family.</text>
</comment>
<evidence type="ECO:0000256" key="5">
    <source>
        <dbReference type="ARBA" id="ARBA00022946"/>
    </source>
</evidence>
<reference evidence="15 16" key="1">
    <citation type="submission" date="2022-02" db="EMBL/GenBank/DDBJ databases">
        <title>The car tank lid bacteriome: a reservoir of bacteria with potential in bioremediation of fuel.</title>
        <authorList>
            <person name="Vidal-Verdu A."/>
            <person name="Gomez-Martinez D."/>
            <person name="Latorre-Perez A."/>
            <person name="Pereto J."/>
            <person name="Porcar M."/>
        </authorList>
    </citation>
    <scope>NUCLEOTIDE SEQUENCE [LARGE SCALE GENOMIC DNA]</scope>
    <source>
        <strain evidence="15 16">4D.3</strain>
    </source>
</reference>
<dbReference type="Pfam" id="PF00441">
    <property type="entry name" value="Acyl-CoA_dh_1"/>
    <property type="match status" value="1"/>
</dbReference>
<protein>
    <recommendedName>
        <fullName evidence="9">glutaryl-CoA dehydrogenase (ETF)</fullName>
        <ecNumber evidence="9">1.3.8.6</ecNumber>
    </recommendedName>
</protein>
<organism evidence="15 16">
    <name type="scientific">Isoptericola peretonis</name>
    <dbReference type="NCBI Taxonomy" id="2918523"/>
    <lineage>
        <taxon>Bacteria</taxon>
        <taxon>Bacillati</taxon>
        <taxon>Actinomycetota</taxon>
        <taxon>Actinomycetes</taxon>
        <taxon>Micrococcales</taxon>
        <taxon>Promicromonosporaceae</taxon>
        <taxon>Isoptericola</taxon>
    </lineage>
</organism>
<dbReference type="PANTHER" id="PTHR42807">
    <property type="entry name" value="GLUTARYL-COA DEHYDROGENASE, MITOCHONDRIAL"/>
    <property type="match status" value="1"/>
</dbReference>
<evidence type="ECO:0000256" key="3">
    <source>
        <dbReference type="ARBA" id="ARBA00022630"/>
    </source>
</evidence>
<dbReference type="InterPro" id="IPR006089">
    <property type="entry name" value="Acyl-CoA_DH_CS"/>
</dbReference>
<gene>
    <name evidence="15" type="ORF">M1843_00045</name>
</gene>
<evidence type="ECO:0000259" key="14">
    <source>
        <dbReference type="Pfam" id="PF02771"/>
    </source>
</evidence>
<dbReference type="InterPro" id="IPR052033">
    <property type="entry name" value="Glutaryl-CoA_DH_mitochondrial"/>
</dbReference>
<comment type="cofactor">
    <cofactor evidence="1 11">
        <name>FAD</name>
        <dbReference type="ChEBI" id="CHEBI:57692"/>
    </cofactor>
</comment>
<keyword evidence="6 11" id="KW-0560">Oxidoreductase</keyword>
<keyword evidence="4 11" id="KW-0274">FAD</keyword>
<dbReference type="SUPFAM" id="SSF56645">
    <property type="entry name" value="Acyl-CoA dehydrogenase NM domain-like"/>
    <property type="match status" value="1"/>
</dbReference>
<dbReference type="InterPro" id="IPR036250">
    <property type="entry name" value="AcylCo_DH-like_C"/>
</dbReference>
<dbReference type="InterPro" id="IPR013786">
    <property type="entry name" value="AcylCoA_DH/ox_N"/>
</dbReference>
<comment type="pathway">
    <text evidence="8">Amino-acid metabolism; tryptophan metabolism.</text>
</comment>
<dbReference type="Pfam" id="PF02770">
    <property type="entry name" value="Acyl-CoA_dh_M"/>
    <property type="match status" value="1"/>
</dbReference>
<comment type="pathway">
    <text evidence="7">Amino-acid metabolism; lysine degradation.</text>
</comment>
<evidence type="ECO:0000256" key="7">
    <source>
        <dbReference type="ARBA" id="ARBA00037899"/>
    </source>
</evidence>
<evidence type="ECO:0000256" key="1">
    <source>
        <dbReference type="ARBA" id="ARBA00001974"/>
    </source>
</evidence>
<dbReference type="SUPFAM" id="SSF47203">
    <property type="entry name" value="Acyl-CoA dehydrogenase C-terminal domain-like"/>
    <property type="match status" value="1"/>
</dbReference>
<dbReference type="Proteomes" id="UP001651050">
    <property type="component" value="Unassembled WGS sequence"/>
</dbReference>
<dbReference type="InterPro" id="IPR009100">
    <property type="entry name" value="AcylCoA_DH/oxidase_NM_dom_sf"/>
</dbReference>
<feature type="domain" description="Acyl-CoA oxidase/dehydrogenase middle" evidence="13">
    <location>
        <begin position="131"/>
        <end position="232"/>
    </location>
</feature>
<sequence>MTSDPLDLLALDDELSRSERDTRDRVRALVDEHVRPHVGRWYADGVFPLDLVPRLAEAGLLGMHLQGHGCAGRSAVEYGLAMAELEAGDSGIRTFVSVQGSLAMSAIAKHGSPEQQDRWLPRMAAGDAVGCFALTEPTAGSDPAAMRTTATRVGDEWVLSGRKRWIGLASIADVAVVWARTSDEGADDGRGGAGRVRGFLVPTSTPGFTATPIEPKLSLRASVQCDVVLDDVRLPADAILPHHPGLAGPFACLDEARYGIAWGASGAARDCLDAALRHAGDRVQFGRPLAAFQLTQAKLVDMALEVARAQLLALRLGRLKDAGRLEAHMISAGKLANVRSAIEVARSARTVLGGDGITLEHSPMRHAANLESVRTYEGTDEVHTLILGRHLTGHQAFR</sequence>
<dbReference type="InterPro" id="IPR006091">
    <property type="entry name" value="Acyl-CoA_Oxase/DH_mid-dom"/>
</dbReference>
<dbReference type="Pfam" id="PF02771">
    <property type="entry name" value="Acyl-CoA_dh_N"/>
    <property type="match status" value="1"/>
</dbReference>
<evidence type="ECO:0000256" key="6">
    <source>
        <dbReference type="ARBA" id="ARBA00023002"/>
    </source>
</evidence>
<feature type="domain" description="Acyl-CoA dehydrogenase/oxidase N-terminal" evidence="14">
    <location>
        <begin position="18"/>
        <end position="127"/>
    </location>
</feature>
<dbReference type="Gene3D" id="1.20.140.10">
    <property type="entry name" value="Butyryl-CoA Dehydrogenase, subunit A, domain 3"/>
    <property type="match status" value="1"/>
</dbReference>
<accession>A0ABT0IY15</accession>
<evidence type="ECO:0000256" key="4">
    <source>
        <dbReference type="ARBA" id="ARBA00022827"/>
    </source>
</evidence>
<dbReference type="RefSeq" id="WP_416342021.1">
    <property type="nucleotide sequence ID" value="NZ_JALQCY010000001.1"/>
</dbReference>
<dbReference type="EC" id="1.3.8.6" evidence="9"/>
<evidence type="ECO:0000256" key="10">
    <source>
        <dbReference type="ARBA" id="ARBA00049493"/>
    </source>
</evidence>
<evidence type="ECO:0000259" key="12">
    <source>
        <dbReference type="Pfam" id="PF00441"/>
    </source>
</evidence>
<proteinExistence type="inferred from homology"/>
<evidence type="ECO:0000256" key="11">
    <source>
        <dbReference type="RuleBase" id="RU362125"/>
    </source>
</evidence>
<evidence type="ECO:0000313" key="16">
    <source>
        <dbReference type="Proteomes" id="UP001651050"/>
    </source>
</evidence>
<dbReference type="Gene3D" id="1.10.540.10">
    <property type="entry name" value="Acyl-CoA dehydrogenase/oxidase, N-terminal domain"/>
    <property type="match status" value="1"/>
</dbReference>
<comment type="catalytic activity">
    <reaction evidence="10">
        <text>glutaryl-CoA + oxidized [electron-transfer flavoprotein] + 2 H(+) = (2E)-butenoyl-CoA + reduced [electron-transfer flavoprotein] + CO2</text>
        <dbReference type="Rhea" id="RHEA:13389"/>
        <dbReference type="Rhea" id="RHEA-COMP:10685"/>
        <dbReference type="Rhea" id="RHEA-COMP:10686"/>
        <dbReference type="ChEBI" id="CHEBI:15378"/>
        <dbReference type="ChEBI" id="CHEBI:16526"/>
        <dbReference type="ChEBI" id="CHEBI:57332"/>
        <dbReference type="ChEBI" id="CHEBI:57378"/>
        <dbReference type="ChEBI" id="CHEBI:57692"/>
        <dbReference type="ChEBI" id="CHEBI:58307"/>
        <dbReference type="EC" id="1.3.8.6"/>
    </reaction>
</comment>
<feature type="domain" description="Acyl-CoA dehydrogenase/oxidase C-terminal" evidence="12">
    <location>
        <begin position="252"/>
        <end position="391"/>
    </location>
</feature>
<dbReference type="InterPro" id="IPR046373">
    <property type="entry name" value="Acyl-CoA_Oxase/DH_mid-dom_sf"/>
</dbReference>
<evidence type="ECO:0000256" key="8">
    <source>
        <dbReference type="ARBA" id="ARBA00037927"/>
    </source>
</evidence>
<dbReference type="InterPro" id="IPR009075">
    <property type="entry name" value="AcylCo_DH/oxidase_C"/>
</dbReference>
<name>A0ABT0IY15_9MICO</name>
<dbReference type="PROSITE" id="PS00072">
    <property type="entry name" value="ACYL_COA_DH_1"/>
    <property type="match status" value="1"/>
</dbReference>
<keyword evidence="3 11" id="KW-0285">Flavoprotein</keyword>
<evidence type="ECO:0000313" key="15">
    <source>
        <dbReference type="EMBL" id="MCK9792136.1"/>
    </source>
</evidence>
<keyword evidence="5" id="KW-0809">Transit peptide</keyword>
<dbReference type="InterPro" id="IPR037069">
    <property type="entry name" value="AcylCoA_DH/ox_N_sf"/>
</dbReference>
<dbReference type="EMBL" id="JALQCY010000001">
    <property type="protein sequence ID" value="MCK9792136.1"/>
    <property type="molecule type" value="Genomic_DNA"/>
</dbReference>